<dbReference type="RefSeq" id="WP_021598953.1">
    <property type="nucleotide sequence ID" value="NZ_FOVH01000011.1"/>
</dbReference>
<dbReference type="EMBL" id="FOVH01000011">
    <property type="protein sequence ID" value="SFP09503.1"/>
    <property type="molecule type" value="Genomic_DNA"/>
</dbReference>
<dbReference type="Proteomes" id="UP000183413">
    <property type="component" value="Unassembled WGS sequence"/>
</dbReference>
<evidence type="ECO:0000313" key="3">
    <source>
        <dbReference type="EMBL" id="SFP09503.1"/>
    </source>
</evidence>
<keyword evidence="2" id="KW-0812">Transmembrane</keyword>
<evidence type="ECO:0000256" key="2">
    <source>
        <dbReference type="SAM" id="Phobius"/>
    </source>
</evidence>
<feature type="transmembrane region" description="Helical" evidence="2">
    <location>
        <begin position="49"/>
        <end position="69"/>
    </location>
</feature>
<feature type="transmembrane region" description="Helical" evidence="2">
    <location>
        <begin position="76"/>
        <end position="101"/>
    </location>
</feature>
<feature type="transmembrane region" description="Helical" evidence="2">
    <location>
        <begin position="121"/>
        <end position="141"/>
    </location>
</feature>
<name>A0A1I5MJ33_9ACTN</name>
<organism evidence="3 4">
    <name type="scientific">Actinomadura madurae</name>
    <dbReference type="NCBI Taxonomy" id="1993"/>
    <lineage>
        <taxon>Bacteria</taxon>
        <taxon>Bacillati</taxon>
        <taxon>Actinomycetota</taxon>
        <taxon>Actinomycetes</taxon>
        <taxon>Streptosporangiales</taxon>
        <taxon>Thermomonosporaceae</taxon>
        <taxon>Actinomadura</taxon>
    </lineage>
</organism>
<dbReference type="AlphaFoldDB" id="A0A1I5MJ33"/>
<protein>
    <submittedName>
        <fullName evidence="3">Uncharacterized protein</fullName>
    </submittedName>
</protein>
<proteinExistence type="predicted"/>
<feature type="compositionally biased region" description="Pro residues" evidence="1">
    <location>
        <begin position="152"/>
        <end position="175"/>
    </location>
</feature>
<dbReference type="STRING" id="1993.SAMN04489713_111311"/>
<keyword evidence="2" id="KW-0472">Membrane</keyword>
<reference evidence="3 4" key="1">
    <citation type="submission" date="2016-10" db="EMBL/GenBank/DDBJ databases">
        <authorList>
            <person name="de Groot N.N."/>
        </authorList>
    </citation>
    <scope>NUCLEOTIDE SEQUENCE [LARGE SCALE GENOMIC DNA]</scope>
    <source>
        <strain evidence="3 4">DSM 43067</strain>
    </source>
</reference>
<accession>A0A1I5MJ33</accession>
<keyword evidence="4" id="KW-1185">Reference proteome</keyword>
<gene>
    <name evidence="3" type="ORF">SAMN04489713_111311</name>
</gene>
<feature type="region of interest" description="Disordered" evidence="1">
    <location>
        <begin position="149"/>
        <end position="196"/>
    </location>
</feature>
<sequence>MSQTRPATPVAGTIALVLVGGAVATGIGVILTFAGIYQSPFLAEFRTSTAYYALHCVVVGVLTAAGLVLTRPRGPAAPIVAAVSALVALYVGTRLGVFLYGATHNASFSGGYITAVLKPRFHAWDLLAPLVAGAVAGLRVAMVAGGTGPARAPFPQPGPGHRPFPGQPPAPPYQPGPGQGSAPGAPPGWTPPHGGA</sequence>
<evidence type="ECO:0000313" key="4">
    <source>
        <dbReference type="Proteomes" id="UP000183413"/>
    </source>
</evidence>
<evidence type="ECO:0000256" key="1">
    <source>
        <dbReference type="SAM" id="MobiDB-lite"/>
    </source>
</evidence>
<dbReference type="InParanoid" id="A0A1I5MJ33"/>
<keyword evidence="2" id="KW-1133">Transmembrane helix</keyword>
<feature type="transmembrane region" description="Helical" evidence="2">
    <location>
        <begin position="12"/>
        <end position="37"/>
    </location>
</feature>